<dbReference type="RefSeq" id="WP_369044805.1">
    <property type="nucleotide sequence ID" value="NZ_CP163302.1"/>
</dbReference>
<sequence>MTHPHGFSGRPGVGGSASHGSPWLRLAAQCSGASVGAAAILAIVAFATTGAGAGGSVLFSAAIVIVFFALSLIAGHLAGRNNPSGAIGVFAVVYAIKIFGFAALLLWLGKPAWIVGPWFGASGIVTVVVWQAVEVFAFSRLRLQIFDDAPAASADRGDAPPSSEEADSHD</sequence>
<reference evidence="3" key="1">
    <citation type="submission" date="2024-07" db="EMBL/GenBank/DDBJ databases">
        <authorList>
            <person name="fu j."/>
        </authorList>
    </citation>
    <scope>NUCLEOTIDE SEQUENCE</scope>
    <source>
        <strain evidence="3">P10A9</strain>
    </source>
</reference>
<feature type="transmembrane region" description="Helical" evidence="2">
    <location>
        <begin position="86"/>
        <end position="108"/>
    </location>
</feature>
<evidence type="ECO:0000256" key="2">
    <source>
        <dbReference type="SAM" id="Phobius"/>
    </source>
</evidence>
<dbReference type="EMBL" id="CP163302">
    <property type="protein sequence ID" value="XDP43967.1"/>
    <property type="molecule type" value="Genomic_DNA"/>
</dbReference>
<feature type="region of interest" description="Disordered" evidence="1">
    <location>
        <begin position="151"/>
        <end position="170"/>
    </location>
</feature>
<evidence type="ECO:0000313" key="3">
    <source>
        <dbReference type="EMBL" id="XDP43967.1"/>
    </source>
</evidence>
<feature type="transmembrane region" description="Helical" evidence="2">
    <location>
        <begin position="53"/>
        <end position="74"/>
    </location>
</feature>
<feature type="transmembrane region" description="Helical" evidence="2">
    <location>
        <begin position="114"/>
        <end position="133"/>
    </location>
</feature>
<evidence type="ECO:0000256" key="1">
    <source>
        <dbReference type="SAM" id="MobiDB-lite"/>
    </source>
</evidence>
<dbReference type="KEGG" id="spue:AB5L97_11760"/>
<name>A0AB39L0D7_9MICC</name>
<organism evidence="3">
    <name type="scientific">Sinomonas puerhi</name>
    <dbReference type="NCBI Taxonomy" id="3238584"/>
    <lineage>
        <taxon>Bacteria</taxon>
        <taxon>Bacillati</taxon>
        <taxon>Actinomycetota</taxon>
        <taxon>Actinomycetes</taxon>
        <taxon>Micrococcales</taxon>
        <taxon>Micrococcaceae</taxon>
        <taxon>Sinomonas</taxon>
    </lineage>
</organism>
<dbReference type="AlphaFoldDB" id="A0AB39L0D7"/>
<gene>
    <name evidence="3" type="ORF">AB5L97_11760</name>
</gene>
<accession>A0AB39L0D7</accession>
<evidence type="ECO:0008006" key="4">
    <source>
        <dbReference type="Google" id="ProtNLM"/>
    </source>
</evidence>
<protein>
    <recommendedName>
        <fullName evidence="4">ATP synthase protein I</fullName>
    </recommendedName>
</protein>
<keyword evidence="2" id="KW-1133">Transmembrane helix</keyword>
<keyword evidence="2" id="KW-0812">Transmembrane</keyword>
<feature type="transmembrane region" description="Helical" evidence="2">
    <location>
        <begin position="26"/>
        <end position="47"/>
    </location>
</feature>
<keyword evidence="2" id="KW-0472">Membrane</keyword>
<proteinExistence type="predicted"/>